<dbReference type="EMBL" id="JAWWNJ010000001">
    <property type="protein sequence ID" value="KAK7065010.1"/>
    <property type="molecule type" value="Genomic_DNA"/>
</dbReference>
<evidence type="ECO:0000313" key="3">
    <source>
        <dbReference type="Proteomes" id="UP001362999"/>
    </source>
</evidence>
<dbReference type="Pfam" id="PF00481">
    <property type="entry name" value="PP2C"/>
    <property type="match status" value="1"/>
</dbReference>
<dbReference type="InterPro" id="IPR001932">
    <property type="entry name" value="PPM-type_phosphatase-like_dom"/>
</dbReference>
<proteinExistence type="predicted"/>
<dbReference type="PANTHER" id="PTHR13832:SF792">
    <property type="entry name" value="GM14286P"/>
    <property type="match status" value="1"/>
</dbReference>
<accession>A0AAW0EJM8</accession>
<dbReference type="PROSITE" id="PS51746">
    <property type="entry name" value="PPM_2"/>
    <property type="match status" value="1"/>
</dbReference>
<evidence type="ECO:0000313" key="2">
    <source>
        <dbReference type="EMBL" id="KAK7065010.1"/>
    </source>
</evidence>
<dbReference type="InterPro" id="IPR015655">
    <property type="entry name" value="PP2C"/>
</dbReference>
<dbReference type="SMART" id="SM00332">
    <property type="entry name" value="PP2Cc"/>
    <property type="match status" value="1"/>
</dbReference>
<dbReference type="CDD" id="cd00143">
    <property type="entry name" value="PP2Cc"/>
    <property type="match status" value="1"/>
</dbReference>
<dbReference type="Gene3D" id="3.60.40.10">
    <property type="entry name" value="PPM-type phosphatase domain"/>
    <property type="match status" value="1"/>
</dbReference>
<protein>
    <submittedName>
        <fullName evidence="2">Protein serine/threonine phosphatase 2C</fullName>
    </submittedName>
</protein>
<comment type="caution">
    <text evidence="2">The sequence shown here is derived from an EMBL/GenBank/DDBJ whole genome shotgun (WGS) entry which is preliminary data.</text>
</comment>
<dbReference type="GO" id="GO:0004722">
    <property type="term" value="F:protein serine/threonine phosphatase activity"/>
    <property type="evidence" value="ECO:0007669"/>
    <property type="project" value="InterPro"/>
</dbReference>
<keyword evidence="3" id="KW-1185">Reference proteome</keyword>
<dbReference type="InterPro" id="IPR036457">
    <property type="entry name" value="PPM-type-like_dom_sf"/>
</dbReference>
<organism evidence="2 3">
    <name type="scientific">Favolaschia claudopus</name>
    <dbReference type="NCBI Taxonomy" id="2862362"/>
    <lineage>
        <taxon>Eukaryota</taxon>
        <taxon>Fungi</taxon>
        <taxon>Dikarya</taxon>
        <taxon>Basidiomycota</taxon>
        <taxon>Agaricomycotina</taxon>
        <taxon>Agaricomycetes</taxon>
        <taxon>Agaricomycetidae</taxon>
        <taxon>Agaricales</taxon>
        <taxon>Marasmiineae</taxon>
        <taxon>Mycenaceae</taxon>
        <taxon>Favolaschia</taxon>
    </lineage>
</organism>
<sequence>MTRNALHSRLAEEASSCTISGIDALSFQPGTLANEDRYRIEEWALPDGKWQILPIFDGHGAGIEAVEFVQTMLPFTIKNRLMAEVQKHQNAIITDSKIAESLIESIRQVDEHIQQGILSLFPSNTQLDDLLDDDIRSAILDPDSAEGNSRIEVLRAITGTTALVALIDPRRGIHLASLGDCDAVLGCESNLGWDATFLSSRHNCSNTEEVTRIQQEHPDEPECVDTTSKRVLGLIAVTRAMGDMLFKLPAFFASRVAPLSCPPIHPNYDVKGLAARNHTPPYISNTADIVHIPPPAVQSSLTTQRRLLILASDGLSNLFSPIEQLAEIGPRLCEAATSDVAANKAVNVLWDALTDVSGENLYASMVSGEYGSRVDDTTVIVCPL</sequence>
<reference evidence="2 3" key="1">
    <citation type="journal article" date="2024" name="J Genomics">
        <title>Draft genome sequencing and assembly of Favolaschia claudopus CIRM-BRFM 2984 isolated from oak limbs.</title>
        <authorList>
            <person name="Navarro D."/>
            <person name="Drula E."/>
            <person name="Chaduli D."/>
            <person name="Cazenave R."/>
            <person name="Ahrendt S."/>
            <person name="Wang J."/>
            <person name="Lipzen A."/>
            <person name="Daum C."/>
            <person name="Barry K."/>
            <person name="Grigoriev I.V."/>
            <person name="Favel A."/>
            <person name="Rosso M.N."/>
            <person name="Martin F."/>
        </authorList>
    </citation>
    <scope>NUCLEOTIDE SEQUENCE [LARGE SCALE GENOMIC DNA]</scope>
    <source>
        <strain evidence="2 3">CIRM-BRFM 2984</strain>
    </source>
</reference>
<gene>
    <name evidence="2" type="ORF">R3P38DRAFT_2827521</name>
</gene>
<dbReference type="PANTHER" id="PTHR13832">
    <property type="entry name" value="PROTEIN PHOSPHATASE 2C"/>
    <property type="match status" value="1"/>
</dbReference>
<feature type="domain" description="PPM-type phosphatase" evidence="1">
    <location>
        <begin position="19"/>
        <end position="384"/>
    </location>
</feature>
<dbReference type="SUPFAM" id="SSF81606">
    <property type="entry name" value="PP2C-like"/>
    <property type="match status" value="1"/>
</dbReference>
<dbReference type="AlphaFoldDB" id="A0AAW0EJM8"/>
<evidence type="ECO:0000259" key="1">
    <source>
        <dbReference type="PROSITE" id="PS51746"/>
    </source>
</evidence>
<dbReference type="Proteomes" id="UP001362999">
    <property type="component" value="Unassembled WGS sequence"/>
</dbReference>
<name>A0AAW0EJM8_9AGAR</name>